<gene>
    <name evidence="1" type="ORF">CVAR292_02054</name>
</gene>
<dbReference type="RefSeq" id="WP_073884389.1">
    <property type="nucleotide sequence ID" value="NZ_FAUH01000014.1"/>
</dbReference>
<accession>A0A0X2NMI9</accession>
<sequence>MRTTHLLALSASVVLVGGLAVAGVSAEFSAQYGAESTVRSIVARVAADATAYAIDIHGRLLFLAD</sequence>
<reference evidence="2" key="1">
    <citation type="submission" date="2015-11" db="EMBL/GenBank/DDBJ databases">
        <authorList>
            <person name="Dugat-Bony E."/>
        </authorList>
    </citation>
    <scope>NUCLEOTIDE SEQUENCE [LARGE SCALE GENOMIC DNA]</scope>
    <source>
        <strain evidence="2">Mu292</strain>
    </source>
</reference>
<proteinExistence type="predicted"/>
<organism evidence="1 2">
    <name type="scientific">Corynebacterium variabile</name>
    <dbReference type="NCBI Taxonomy" id="1727"/>
    <lineage>
        <taxon>Bacteria</taxon>
        <taxon>Bacillati</taxon>
        <taxon>Actinomycetota</taxon>
        <taxon>Actinomycetes</taxon>
        <taxon>Mycobacteriales</taxon>
        <taxon>Corynebacteriaceae</taxon>
        <taxon>Corynebacterium</taxon>
    </lineage>
</organism>
<protein>
    <submittedName>
        <fullName evidence="1">Uncharacterized protein</fullName>
    </submittedName>
</protein>
<evidence type="ECO:0000313" key="2">
    <source>
        <dbReference type="Proteomes" id="UP000182498"/>
    </source>
</evidence>
<dbReference type="Proteomes" id="UP000182498">
    <property type="component" value="Unassembled WGS sequence"/>
</dbReference>
<name>A0A0X2NMI9_9CORY</name>
<evidence type="ECO:0000313" key="1">
    <source>
        <dbReference type="EMBL" id="CUU66707.1"/>
    </source>
</evidence>
<dbReference type="EMBL" id="FAUH01000014">
    <property type="protein sequence ID" value="CUU66707.1"/>
    <property type="molecule type" value="Genomic_DNA"/>
</dbReference>
<keyword evidence="2" id="KW-1185">Reference proteome</keyword>
<dbReference type="AlphaFoldDB" id="A0A0X2NMI9"/>